<dbReference type="Pfam" id="PF09485">
    <property type="entry name" value="CRISPR_Cse2"/>
    <property type="match status" value="1"/>
</dbReference>
<accession>A0ABN1VKB2</accession>
<sequence length="208" mass="22884">MTLAPPPAGERTTLTAVGTTAGTEISRLQRGYLGQRSDAVAALARLRRGAGRDASAVPDLWGLLDVDPLYEQPDLHQTRAENALYTAMTLWAVHQQSQGNPMHRRSQELGAAVRQLMRAGEIDGAILKRFVRTGTAPTLTLLSVRLRELVTLLRRDGIGLDYAVLADQLYWWQFPGRADGVRRAWGRSFHAFRRDAETSPPADGPTTS</sequence>
<comment type="caution">
    <text evidence="1">The sequence shown here is derived from an EMBL/GenBank/DDBJ whole genome shotgun (WGS) entry which is preliminary data.</text>
</comment>
<keyword evidence="2" id="KW-1185">Reference proteome</keyword>
<dbReference type="CDD" id="cd09731">
    <property type="entry name" value="Cse2_I-E"/>
    <property type="match status" value="1"/>
</dbReference>
<proteinExistence type="predicted"/>
<dbReference type="InterPro" id="IPR038287">
    <property type="entry name" value="Cse2_sf"/>
</dbReference>
<name>A0ABN1VKB2_9ACTN</name>
<dbReference type="Proteomes" id="UP001500037">
    <property type="component" value="Unassembled WGS sequence"/>
</dbReference>
<dbReference type="Gene3D" id="1.10.520.40">
    <property type="entry name" value="CRISPR-associated protein Cse2"/>
    <property type="match status" value="1"/>
</dbReference>
<evidence type="ECO:0000313" key="2">
    <source>
        <dbReference type="Proteomes" id="UP001500037"/>
    </source>
</evidence>
<evidence type="ECO:0008006" key="3">
    <source>
        <dbReference type="Google" id="ProtNLM"/>
    </source>
</evidence>
<reference evidence="1 2" key="1">
    <citation type="journal article" date="2019" name="Int. J. Syst. Evol. Microbiol.">
        <title>The Global Catalogue of Microorganisms (GCM) 10K type strain sequencing project: providing services to taxonomists for standard genome sequencing and annotation.</title>
        <authorList>
            <consortium name="The Broad Institute Genomics Platform"/>
            <consortium name="The Broad Institute Genome Sequencing Center for Infectious Disease"/>
            <person name="Wu L."/>
            <person name="Ma J."/>
        </authorList>
    </citation>
    <scope>NUCLEOTIDE SEQUENCE [LARGE SCALE GENOMIC DNA]</scope>
    <source>
        <strain evidence="1 2">JCM 13004</strain>
    </source>
</reference>
<evidence type="ECO:0000313" key="1">
    <source>
        <dbReference type="EMBL" id="GAA1215040.1"/>
    </source>
</evidence>
<dbReference type="RefSeq" id="WP_344437642.1">
    <property type="nucleotide sequence ID" value="NZ_BAAALF010000001.1"/>
</dbReference>
<protein>
    <recommendedName>
        <fullName evidence="3">CRISPR system Cascade subunit CasB</fullName>
    </recommendedName>
</protein>
<organism evidence="1 2">
    <name type="scientific">Kitasatospora nipponensis</name>
    <dbReference type="NCBI Taxonomy" id="258049"/>
    <lineage>
        <taxon>Bacteria</taxon>
        <taxon>Bacillati</taxon>
        <taxon>Actinomycetota</taxon>
        <taxon>Actinomycetes</taxon>
        <taxon>Kitasatosporales</taxon>
        <taxon>Streptomycetaceae</taxon>
        <taxon>Kitasatospora</taxon>
    </lineage>
</organism>
<dbReference type="InterPro" id="IPR013382">
    <property type="entry name" value="CRISPR-assoc_prot_Cse2"/>
</dbReference>
<dbReference type="EMBL" id="BAAALF010000001">
    <property type="protein sequence ID" value="GAA1215040.1"/>
    <property type="molecule type" value="Genomic_DNA"/>
</dbReference>
<dbReference type="NCBIfam" id="TIGR02548">
    <property type="entry name" value="casB_cse2"/>
    <property type="match status" value="1"/>
</dbReference>
<gene>
    <name evidence="1" type="ORF">GCM10009665_01050</name>
</gene>